<dbReference type="InterPro" id="IPR029063">
    <property type="entry name" value="SAM-dependent_MTases_sf"/>
</dbReference>
<dbReference type="GO" id="GO:0032259">
    <property type="term" value="P:methylation"/>
    <property type="evidence" value="ECO:0007669"/>
    <property type="project" value="UniProtKB-KW"/>
</dbReference>
<feature type="region of interest" description="Disordered" evidence="12">
    <location>
        <begin position="202"/>
        <end position="222"/>
    </location>
</feature>
<dbReference type="InterPro" id="IPR000682">
    <property type="entry name" value="PCMT"/>
</dbReference>
<dbReference type="SUPFAM" id="SSF53335">
    <property type="entry name" value="S-adenosyl-L-methionine-dependent methyltransferases"/>
    <property type="match status" value="1"/>
</dbReference>
<evidence type="ECO:0000256" key="1">
    <source>
        <dbReference type="ARBA" id="ARBA00004496"/>
    </source>
</evidence>
<comment type="similarity">
    <text evidence="2">Belongs to the methyltransferase superfamily. L-isoaspartyl/D-aspartyl protein methyltransferase family.</text>
</comment>
<evidence type="ECO:0000256" key="12">
    <source>
        <dbReference type="SAM" id="MobiDB-lite"/>
    </source>
</evidence>
<evidence type="ECO:0000256" key="6">
    <source>
        <dbReference type="ARBA" id="ARBA00022603"/>
    </source>
</evidence>
<keyword evidence="8" id="KW-0949">S-adenosyl-L-methionine</keyword>
<dbReference type="EMBL" id="JAKFHA010000002">
    <property type="protein sequence ID" value="MCF2526550.1"/>
    <property type="molecule type" value="Genomic_DNA"/>
</dbReference>
<dbReference type="Proteomes" id="UP001165378">
    <property type="component" value="Unassembled WGS sequence"/>
</dbReference>
<name>A0AA41PWC9_9ACTN</name>
<dbReference type="CDD" id="cd02440">
    <property type="entry name" value="AdoMet_MTases"/>
    <property type="match status" value="1"/>
</dbReference>
<accession>A0AA41PWC9</accession>
<feature type="compositionally biased region" description="Basic and acidic residues" evidence="12">
    <location>
        <begin position="211"/>
        <end position="222"/>
    </location>
</feature>
<dbReference type="AlphaFoldDB" id="A0AA41PWC9"/>
<comment type="subcellular location">
    <subcellularLocation>
        <location evidence="1">Cytoplasm</location>
    </subcellularLocation>
</comment>
<evidence type="ECO:0000256" key="9">
    <source>
        <dbReference type="ARBA" id="ARBA00030757"/>
    </source>
</evidence>
<dbReference type="EC" id="2.1.1.77" evidence="3"/>
<proteinExistence type="inferred from homology"/>
<dbReference type="PANTHER" id="PTHR11579:SF0">
    <property type="entry name" value="PROTEIN-L-ISOASPARTATE(D-ASPARTATE) O-METHYLTRANSFERASE"/>
    <property type="match status" value="1"/>
</dbReference>
<evidence type="ECO:0000256" key="5">
    <source>
        <dbReference type="ARBA" id="ARBA00022490"/>
    </source>
</evidence>
<evidence type="ECO:0000313" key="14">
    <source>
        <dbReference type="Proteomes" id="UP001165378"/>
    </source>
</evidence>
<dbReference type="PANTHER" id="PTHR11579">
    <property type="entry name" value="PROTEIN-L-ISOASPARTATE O-METHYLTRANSFERASE"/>
    <property type="match status" value="1"/>
</dbReference>
<evidence type="ECO:0000256" key="2">
    <source>
        <dbReference type="ARBA" id="ARBA00005369"/>
    </source>
</evidence>
<dbReference type="Gene3D" id="3.40.50.150">
    <property type="entry name" value="Vaccinia Virus protein VP39"/>
    <property type="match status" value="1"/>
</dbReference>
<evidence type="ECO:0000256" key="3">
    <source>
        <dbReference type="ARBA" id="ARBA00011890"/>
    </source>
</evidence>
<evidence type="ECO:0000313" key="13">
    <source>
        <dbReference type="EMBL" id="MCF2526550.1"/>
    </source>
</evidence>
<gene>
    <name evidence="13" type="ORF">LZ495_04845</name>
</gene>
<protein>
    <recommendedName>
        <fullName evidence="4">Protein-L-isoaspartate O-methyltransferase</fullName>
        <ecNumber evidence="3">2.1.1.77</ecNumber>
    </recommendedName>
    <alternativeName>
        <fullName evidence="11">L-isoaspartyl protein carboxyl methyltransferase</fullName>
    </alternativeName>
    <alternativeName>
        <fullName evidence="9">Protein L-isoaspartyl methyltransferase</fullName>
    </alternativeName>
    <alternativeName>
        <fullName evidence="10">Protein-beta-aspartate methyltransferase</fullName>
    </alternativeName>
</protein>
<dbReference type="GO" id="GO:0005737">
    <property type="term" value="C:cytoplasm"/>
    <property type="evidence" value="ECO:0007669"/>
    <property type="project" value="UniProtKB-SubCell"/>
</dbReference>
<evidence type="ECO:0000256" key="8">
    <source>
        <dbReference type="ARBA" id="ARBA00022691"/>
    </source>
</evidence>
<evidence type="ECO:0000256" key="4">
    <source>
        <dbReference type="ARBA" id="ARBA00013346"/>
    </source>
</evidence>
<evidence type="ECO:0000256" key="10">
    <source>
        <dbReference type="ARBA" id="ARBA00031323"/>
    </source>
</evidence>
<evidence type="ECO:0000256" key="7">
    <source>
        <dbReference type="ARBA" id="ARBA00022679"/>
    </source>
</evidence>
<organism evidence="13 14">
    <name type="scientific">Yinghuangia soli</name>
    <dbReference type="NCBI Taxonomy" id="2908204"/>
    <lineage>
        <taxon>Bacteria</taxon>
        <taxon>Bacillati</taxon>
        <taxon>Actinomycetota</taxon>
        <taxon>Actinomycetes</taxon>
        <taxon>Kitasatosporales</taxon>
        <taxon>Streptomycetaceae</taxon>
        <taxon>Yinghuangia</taxon>
    </lineage>
</organism>
<keyword evidence="7" id="KW-0808">Transferase</keyword>
<keyword evidence="5" id="KW-0963">Cytoplasm</keyword>
<evidence type="ECO:0000256" key="11">
    <source>
        <dbReference type="ARBA" id="ARBA00031350"/>
    </source>
</evidence>
<dbReference type="RefSeq" id="WP_235050658.1">
    <property type="nucleotide sequence ID" value="NZ_JAKFHA010000002.1"/>
</dbReference>
<sequence length="334" mass="35382">MKRVHQRDFIPDVIWPFDTETDTCGTAVDRKVTPGKWSELVSADIPLVTQWDDGAHTGPEPGSLASSSASMPGVVATMLAALAPREGQAILDIGTGTGYTAALIAEAVGPAGFVTTLEVDPAVAAAARSNLERAGIANAEVVTGDGFEGWAARGPYDAVHVTCGIRRISPAWVGQCRPGARIVLPWGTDYTQHDRLLTLTVHGDGSASGGEHGRRSDSDLTRSEAQEVIGHDGGFAVGLRVPDCFVDPASTGEDAVALWLYSTRDRSVAYAGFRDGHAPDIAEAGPRSLWTEAAHARAWWVRHGRPGPERFGLTVTATGTRAWLDRPDGESWAL</sequence>
<comment type="caution">
    <text evidence="13">The sequence shown here is derived from an EMBL/GenBank/DDBJ whole genome shotgun (WGS) entry which is preliminary data.</text>
</comment>
<keyword evidence="6 13" id="KW-0489">Methyltransferase</keyword>
<dbReference type="Pfam" id="PF01135">
    <property type="entry name" value="PCMT"/>
    <property type="match status" value="1"/>
</dbReference>
<dbReference type="GO" id="GO:0004719">
    <property type="term" value="F:protein-L-isoaspartate (D-aspartate) O-methyltransferase activity"/>
    <property type="evidence" value="ECO:0007669"/>
    <property type="project" value="UniProtKB-EC"/>
</dbReference>
<keyword evidence="14" id="KW-1185">Reference proteome</keyword>
<reference evidence="13" key="1">
    <citation type="submission" date="2022-01" db="EMBL/GenBank/DDBJ databases">
        <title>Genome-Based Taxonomic Classification of the Phylum Actinobacteria.</title>
        <authorList>
            <person name="Gao Y."/>
        </authorList>
    </citation>
    <scope>NUCLEOTIDE SEQUENCE</scope>
    <source>
        <strain evidence="13">KLBMP 8922</strain>
    </source>
</reference>